<dbReference type="InterPro" id="IPR032812">
    <property type="entry name" value="SbsA_Ig"/>
</dbReference>
<dbReference type="EMBL" id="JACEFG010000001">
    <property type="protein sequence ID" value="MBA2173977.1"/>
    <property type="molecule type" value="Genomic_DNA"/>
</dbReference>
<feature type="domain" description="SbsA Ig-like" evidence="3">
    <location>
        <begin position="38"/>
        <end position="128"/>
    </location>
</feature>
<organism evidence="4 5">
    <name type="scientific">Halobacillus locisalis</name>
    <dbReference type="NCBI Taxonomy" id="220753"/>
    <lineage>
        <taxon>Bacteria</taxon>
        <taxon>Bacillati</taxon>
        <taxon>Bacillota</taxon>
        <taxon>Bacilli</taxon>
        <taxon>Bacillales</taxon>
        <taxon>Bacillaceae</taxon>
        <taxon>Halobacillus</taxon>
    </lineage>
</organism>
<keyword evidence="5" id="KW-1185">Reference proteome</keyword>
<feature type="compositionally biased region" description="Low complexity" evidence="2">
    <location>
        <begin position="167"/>
        <end position="181"/>
    </location>
</feature>
<dbReference type="Pfam" id="PF13205">
    <property type="entry name" value="Big_5"/>
    <property type="match status" value="1"/>
</dbReference>
<dbReference type="Pfam" id="PF09826">
    <property type="entry name" value="Beta_propel"/>
    <property type="match status" value="1"/>
</dbReference>
<accession>A0A838CPI5</accession>
<evidence type="ECO:0000313" key="5">
    <source>
        <dbReference type="Proteomes" id="UP000571017"/>
    </source>
</evidence>
<dbReference type="Proteomes" id="UP000571017">
    <property type="component" value="Unassembled WGS sequence"/>
</dbReference>
<evidence type="ECO:0000256" key="1">
    <source>
        <dbReference type="ARBA" id="ARBA00022729"/>
    </source>
</evidence>
<sequence>MTKRSIIGLLSIGIVGTMILFLISTGSGVSAENLESKLDVPVDKTWTVNFSQLMDDSSFTDETVRVFNEDGQQVSISYELAENDRELLIHPPESLYLLNESYTLELSQQIKSQSDESLREDVTFQFHTTSEIPTIEDGEQLAELMKESIERDSFAQPEAATEESDTSSDSSGSNQSSAVSETNTQVEGVDEADIIKATQDFTYFVRDGEVTITSNAAPNAEVVASIVEKDFHPNQLYVKGDQLIVIGHGQFFDKSTFEKYDIAPSLFYGGTAEVRLYDISNPSKPVFQRNIQLSGFANTSRVIDGHLYVVANHHTYLDPREEKEMDFRPLIFDSSVHENPERIQYESIHYFPKKNMNNFMTLASIPLDQPDSSVSIESYLGASEDIYVSKNNMYVTSTEVKRSEKNGEIRFEDVHTNVKQFSIKDGTVTFKNEQHVPGRVLNQFSMDERNEVFSIATTTGNRWRSETPSRNHLFTYDLSLNRLGSVEGLAEGERIYSARFIEDRAYLVTFEQVDPLFVIDLKDPGNPNVLGKLKIPGFSNYLHPLGDNHVLGFGRQTELVDNPDGGDPFVRTTGMKISMFNVEDVTNPVEQDSVVIGGYGYSELNYNHKALYWHPEKNIFGLPVNAHNPEDKTHFNGAYLFEVDKQDGLSEKANFTLQPEGKENWYYSLRRMISVGDDLYAFSDKNMKAYDLTEMEELQELTFPTQPSP</sequence>
<proteinExistence type="predicted"/>
<gene>
    <name evidence="4" type="ORF">H0266_03590</name>
</gene>
<protein>
    <submittedName>
        <fullName evidence="4">Beta-propeller domain-containing protein</fullName>
    </submittedName>
</protein>
<dbReference type="RefSeq" id="WP_181470999.1">
    <property type="nucleotide sequence ID" value="NZ_JACEFG010000001.1"/>
</dbReference>
<evidence type="ECO:0000256" key="2">
    <source>
        <dbReference type="SAM" id="MobiDB-lite"/>
    </source>
</evidence>
<evidence type="ECO:0000313" key="4">
    <source>
        <dbReference type="EMBL" id="MBA2173977.1"/>
    </source>
</evidence>
<name>A0A838CPI5_9BACI</name>
<comment type="caution">
    <text evidence="4">The sequence shown here is derived from an EMBL/GenBank/DDBJ whole genome shotgun (WGS) entry which is preliminary data.</text>
</comment>
<feature type="region of interest" description="Disordered" evidence="2">
    <location>
        <begin position="150"/>
        <end position="186"/>
    </location>
</feature>
<dbReference type="InterPro" id="IPR019198">
    <property type="entry name" value="Beta_propeller_containing"/>
</dbReference>
<keyword evidence="1" id="KW-0732">Signal</keyword>
<dbReference type="AlphaFoldDB" id="A0A838CPI5"/>
<reference evidence="4 5" key="1">
    <citation type="journal article" date="2004" name="Extremophiles">
        <title>Halobacillus locisalis sp. nov., a halophilic bacterium isolated from a marine solar saltern of the Yellow Sea in Korea.</title>
        <authorList>
            <person name="Yoon J.H."/>
            <person name="Kang K.H."/>
            <person name="Oh T.K."/>
            <person name="Park Y.H."/>
        </authorList>
    </citation>
    <scope>NUCLEOTIDE SEQUENCE [LARGE SCALE GENOMIC DNA]</scope>
    <source>
        <strain evidence="4 5">KCTC 3788</strain>
    </source>
</reference>
<evidence type="ECO:0000259" key="3">
    <source>
        <dbReference type="Pfam" id="PF13205"/>
    </source>
</evidence>